<evidence type="ECO:0000313" key="3">
    <source>
        <dbReference type="RefSeq" id="XP_064071917.1"/>
    </source>
</evidence>
<dbReference type="Proteomes" id="UP001652626">
    <property type="component" value="Chromosome 9"/>
</dbReference>
<gene>
    <name evidence="3" type="primary">LOC135193428</name>
</gene>
<dbReference type="RefSeq" id="XP_064071917.1">
    <property type="nucleotide sequence ID" value="XM_064215847.1"/>
</dbReference>
<feature type="transmembrane region" description="Helical" evidence="1">
    <location>
        <begin position="73"/>
        <end position="93"/>
    </location>
</feature>
<keyword evidence="2" id="KW-1185">Reference proteome</keyword>
<sequence>MTGKSSGARPPVLLIFQGCQVAKPNSRTDQPVWPDIWVKITLMLITLTFFFIMYLYALTFLSVNGQLKPVEWMVYNFKIAVFLLLLFAISWSAQSVQNSSDLLKRRLGKLLINSLSDADTFKATKDFLHLVSNCPIKTQGFGSIDVDMTLVPKFVMFFTSYTVIALQFNNVV</sequence>
<proteinExistence type="predicted"/>
<evidence type="ECO:0000256" key="1">
    <source>
        <dbReference type="SAM" id="Phobius"/>
    </source>
</evidence>
<keyword evidence="1" id="KW-1133">Transmembrane helix</keyword>
<accession>A0ABM4AKU1</accession>
<evidence type="ECO:0000313" key="2">
    <source>
        <dbReference type="Proteomes" id="UP001652626"/>
    </source>
</evidence>
<dbReference type="GeneID" id="135193428"/>
<protein>
    <submittedName>
        <fullName evidence="3">Uncharacterized protein LOC135193428</fullName>
    </submittedName>
</protein>
<keyword evidence="1" id="KW-0472">Membrane</keyword>
<feature type="transmembrane region" description="Helical" evidence="1">
    <location>
        <begin position="36"/>
        <end position="61"/>
    </location>
</feature>
<keyword evidence="1" id="KW-0812">Transmembrane</keyword>
<name>A0ABM4AKU1_VANTA</name>
<reference evidence="3" key="1">
    <citation type="submission" date="2025-08" db="UniProtKB">
        <authorList>
            <consortium name="RefSeq"/>
        </authorList>
    </citation>
    <scope>IDENTIFICATION</scope>
    <source>
        <tissue evidence="3">Whole body</tissue>
    </source>
</reference>
<organism evidence="2 3">
    <name type="scientific">Vanessa tameamea</name>
    <name type="common">Kamehameha butterfly</name>
    <dbReference type="NCBI Taxonomy" id="334116"/>
    <lineage>
        <taxon>Eukaryota</taxon>
        <taxon>Metazoa</taxon>
        <taxon>Ecdysozoa</taxon>
        <taxon>Arthropoda</taxon>
        <taxon>Hexapoda</taxon>
        <taxon>Insecta</taxon>
        <taxon>Pterygota</taxon>
        <taxon>Neoptera</taxon>
        <taxon>Endopterygota</taxon>
        <taxon>Lepidoptera</taxon>
        <taxon>Glossata</taxon>
        <taxon>Ditrysia</taxon>
        <taxon>Papilionoidea</taxon>
        <taxon>Nymphalidae</taxon>
        <taxon>Nymphalinae</taxon>
        <taxon>Vanessa</taxon>
    </lineage>
</organism>